<dbReference type="RefSeq" id="WP_007310943.1">
    <property type="nucleotide sequence ID" value="NZ_AESD01000413.1"/>
</dbReference>
<dbReference type="InterPro" id="IPR025202">
    <property type="entry name" value="PLD-like_dom"/>
</dbReference>
<protein>
    <recommendedName>
        <fullName evidence="3">phospholipase D</fullName>
        <ecNumber evidence="3">3.1.4.4</ecNumber>
    </recommendedName>
</protein>
<proteinExistence type="inferred from homology"/>
<dbReference type="Gene3D" id="1.10.150.320">
    <property type="entry name" value="Photosystem II 12 kDa extrinsic protein"/>
    <property type="match status" value="1"/>
</dbReference>
<evidence type="ECO:0000256" key="4">
    <source>
        <dbReference type="ARBA" id="ARBA00022801"/>
    </source>
</evidence>
<reference evidence="8 9" key="1">
    <citation type="journal article" date="2011" name="Front. Microbiol.">
        <title>Two Strains of Crocosphaera watsonii with Highly Conserved Genomes are Distinguished by Strain-Specific Features.</title>
        <authorList>
            <person name="Bench S.R."/>
            <person name="Ilikchyan I.N."/>
            <person name="Tripp H.J."/>
            <person name="Zehr J.P."/>
        </authorList>
    </citation>
    <scope>NUCLEOTIDE SEQUENCE [LARGE SCALE GENOMIC DNA]</scope>
    <source>
        <strain evidence="8 9">WH 0003</strain>
    </source>
</reference>
<dbReference type="GO" id="GO:0006793">
    <property type="term" value="P:phosphorus metabolic process"/>
    <property type="evidence" value="ECO:0007669"/>
    <property type="project" value="UniProtKB-ARBA"/>
</dbReference>
<dbReference type="InterPro" id="IPR018247">
    <property type="entry name" value="EF_Hand_1_Ca_BS"/>
</dbReference>
<comment type="catalytic activity">
    <reaction evidence="1">
        <text>a 1,2-diacyl-sn-glycero-3-phosphocholine + H2O = a 1,2-diacyl-sn-glycero-3-phosphate + choline + H(+)</text>
        <dbReference type="Rhea" id="RHEA:14445"/>
        <dbReference type="ChEBI" id="CHEBI:15354"/>
        <dbReference type="ChEBI" id="CHEBI:15377"/>
        <dbReference type="ChEBI" id="CHEBI:15378"/>
        <dbReference type="ChEBI" id="CHEBI:57643"/>
        <dbReference type="ChEBI" id="CHEBI:58608"/>
        <dbReference type="EC" id="3.1.4.4"/>
    </reaction>
</comment>
<dbReference type="GO" id="GO:0016042">
    <property type="term" value="P:lipid catabolic process"/>
    <property type="evidence" value="ECO:0007669"/>
    <property type="project" value="UniProtKB-KW"/>
</dbReference>
<keyword evidence="4" id="KW-0378">Hydrolase</keyword>
<gene>
    <name evidence="8" type="ORF">CWATWH0003_2777</name>
</gene>
<dbReference type="GO" id="GO:0004630">
    <property type="term" value="F:phospholipase D activity"/>
    <property type="evidence" value="ECO:0007669"/>
    <property type="project" value="UniProtKB-EC"/>
</dbReference>
<dbReference type="GO" id="GO:0006281">
    <property type="term" value="P:DNA repair"/>
    <property type="evidence" value="ECO:0007669"/>
    <property type="project" value="InterPro"/>
</dbReference>
<feature type="domain" description="PLD phosphodiesterase" evidence="7">
    <location>
        <begin position="393"/>
        <end position="420"/>
    </location>
</feature>
<evidence type="ECO:0000256" key="5">
    <source>
        <dbReference type="ARBA" id="ARBA00022963"/>
    </source>
</evidence>
<keyword evidence="5" id="KW-0442">Lipid degradation</keyword>
<dbReference type="PROSITE" id="PS51257">
    <property type="entry name" value="PROKAR_LIPOPROTEIN"/>
    <property type="match status" value="1"/>
</dbReference>
<feature type="domain" description="PLD phosphodiesterase" evidence="7">
    <location>
        <begin position="189"/>
        <end position="216"/>
    </location>
</feature>
<evidence type="ECO:0000259" key="7">
    <source>
        <dbReference type="PROSITE" id="PS50035"/>
    </source>
</evidence>
<dbReference type="SMART" id="SM00278">
    <property type="entry name" value="HhH1"/>
    <property type="match status" value="2"/>
</dbReference>
<dbReference type="AlphaFoldDB" id="G5J5M1"/>
<dbReference type="GO" id="GO:0016891">
    <property type="term" value="F:RNA endonuclease activity producing 5'-phosphomonoesters, hydrolytic mechanism"/>
    <property type="evidence" value="ECO:0007669"/>
    <property type="project" value="TreeGrafter"/>
</dbReference>
<evidence type="ECO:0000256" key="1">
    <source>
        <dbReference type="ARBA" id="ARBA00000798"/>
    </source>
</evidence>
<name>G5J5M1_CROWT</name>
<dbReference type="PROSITE" id="PS00018">
    <property type="entry name" value="EF_HAND_1"/>
    <property type="match status" value="1"/>
</dbReference>
<dbReference type="PROSITE" id="PS50035">
    <property type="entry name" value="PLD"/>
    <property type="match status" value="2"/>
</dbReference>
<dbReference type="PATRIC" id="fig|423471.3.peg.2611"/>
<dbReference type="Gene3D" id="3.30.870.10">
    <property type="entry name" value="Endonuclease Chain A"/>
    <property type="match status" value="2"/>
</dbReference>
<dbReference type="InterPro" id="IPR051406">
    <property type="entry name" value="PLD_domain"/>
</dbReference>
<dbReference type="Pfam" id="PF12836">
    <property type="entry name" value="HHH_3"/>
    <property type="match status" value="1"/>
</dbReference>
<evidence type="ECO:0000313" key="8">
    <source>
        <dbReference type="EMBL" id="EHJ12522.1"/>
    </source>
</evidence>
<dbReference type="GeneID" id="88766416"/>
<dbReference type="EMBL" id="AESD01000413">
    <property type="protein sequence ID" value="EHJ12522.1"/>
    <property type="molecule type" value="Genomic_DNA"/>
</dbReference>
<dbReference type="InterPro" id="IPR003583">
    <property type="entry name" value="Hlx-hairpin-Hlx_DNA-bd_motif"/>
</dbReference>
<dbReference type="Proteomes" id="UP000003477">
    <property type="component" value="Unassembled WGS sequence"/>
</dbReference>
<accession>G5J5M1</accession>
<comment type="caution">
    <text evidence="8">The sequence shown here is derived from an EMBL/GenBank/DDBJ whole genome shotgun (WGS) entry which is preliminary data.</text>
</comment>
<dbReference type="PANTHER" id="PTHR43856:SF1">
    <property type="entry name" value="MITOCHONDRIAL CARDIOLIPIN HYDROLASE"/>
    <property type="match status" value="1"/>
</dbReference>
<dbReference type="EC" id="3.1.4.4" evidence="3"/>
<dbReference type="GO" id="GO:0003677">
    <property type="term" value="F:DNA binding"/>
    <property type="evidence" value="ECO:0007669"/>
    <property type="project" value="InterPro"/>
</dbReference>
<evidence type="ECO:0000313" key="9">
    <source>
        <dbReference type="Proteomes" id="UP000003477"/>
    </source>
</evidence>
<sequence length="545" mass="61999">MEKFYQKGWQFVGLLLWIFWGLVACDHSPEIQRSPPLPQDPLIKVYFNLNQAKGADYSDPYRNIDRPGDNLENIIINSINSAQSTIDIAVQEFRLPNIAKALVKQAEKGIKVRIILENTYNRTLTNVSSQIISNMEPRERQRYEQYINFIDLNNDQILSKKELEERDILTILNKDNISLIDDTEDGSKGTGLMHHKFIVIDKKFIIVSSANFTLSGIHGDFNNEETRGNANNLLKIESSELAQLFTEEFNLMWGDGKGGKKDSLFGINKLKRWPKTLRIGESEVTVKFSPNSPKEDWQLSTNGFIGSILNKAQTSINLALFVFSDQKIANTLEKKNNQNISIKTLIDPDFIFRYYSEGLDMLGIALSNNCQYERENKPWKENIKTVGVANLPQGDKLHHKFAVIDDNIIITGSHNWSASANHQNDETLLVIKNPLITRHYQQEFERLYNNSTLGIPEYINNKIQEDIKKCPSLSTLKTEENVIKIINLNTASLGELETLPGIGESLAERIIEAREAQPFSSLEDLTRVKGIGESKIKKLEGKVSW</sequence>
<dbReference type="Pfam" id="PF13091">
    <property type="entry name" value="PLDc_2"/>
    <property type="match status" value="2"/>
</dbReference>
<dbReference type="SUPFAM" id="SSF56024">
    <property type="entry name" value="Phospholipase D/nuclease"/>
    <property type="match status" value="2"/>
</dbReference>
<dbReference type="SUPFAM" id="SSF160975">
    <property type="entry name" value="AF1531-like"/>
    <property type="match status" value="1"/>
</dbReference>
<evidence type="ECO:0000256" key="6">
    <source>
        <dbReference type="ARBA" id="ARBA00023098"/>
    </source>
</evidence>
<evidence type="ECO:0000256" key="2">
    <source>
        <dbReference type="ARBA" id="ARBA00008664"/>
    </source>
</evidence>
<comment type="similarity">
    <text evidence="2">Belongs to the phospholipase D family.</text>
</comment>
<dbReference type="PANTHER" id="PTHR43856">
    <property type="entry name" value="CARDIOLIPIN HYDROLASE"/>
    <property type="match status" value="1"/>
</dbReference>
<organism evidence="8 9">
    <name type="scientific">Crocosphaera watsonii WH 0003</name>
    <dbReference type="NCBI Taxonomy" id="423471"/>
    <lineage>
        <taxon>Bacteria</taxon>
        <taxon>Bacillati</taxon>
        <taxon>Cyanobacteriota</taxon>
        <taxon>Cyanophyceae</taxon>
        <taxon>Oscillatoriophycideae</taxon>
        <taxon>Chroococcales</taxon>
        <taxon>Aphanothecaceae</taxon>
        <taxon>Crocosphaera</taxon>
    </lineage>
</organism>
<keyword evidence="6" id="KW-0443">Lipid metabolism</keyword>
<dbReference type="SMART" id="SM00155">
    <property type="entry name" value="PLDc"/>
    <property type="match status" value="2"/>
</dbReference>
<dbReference type="InterPro" id="IPR001736">
    <property type="entry name" value="PLipase_D/transphosphatidylase"/>
</dbReference>
<evidence type="ECO:0000256" key="3">
    <source>
        <dbReference type="ARBA" id="ARBA00012027"/>
    </source>
</evidence>
<dbReference type="CDD" id="cd09116">
    <property type="entry name" value="PLDc_Nuc_like"/>
    <property type="match status" value="1"/>
</dbReference>
<dbReference type="CDD" id="cd09173">
    <property type="entry name" value="PLDc_Nuc_like_unchar1_2"/>
    <property type="match status" value="1"/>
</dbReference>